<dbReference type="SMART" id="SM00642">
    <property type="entry name" value="Aamy"/>
    <property type="match status" value="1"/>
</dbReference>
<evidence type="ECO:0000259" key="9">
    <source>
        <dbReference type="SMART" id="SM00642"/>
    </source>
</evidence>
<reference evidence="10 11" key="1">
    <citation type="submission" date="2018-03" db="EMBL/GenBank/DDBJ databases">
        <title>Adhaeribacter sp. HMF7605 Genome sequencing and assembly.</title>
        <authorList>
            <person name="Kang H."/>
            <person name="Kang J."/>
            <person name="Cha I."/>
            <person name="Kim H."/>
            <person name="Joh K."/>
        </authorList>
    </citation>
    <scope>NUCLEOTIDE SEQUENCE [LARGE SCALE GENOMIC DNA]</scope>
    <source>
        <strain evidence="10 11">HMF7605</strain>
    </source>
</reference>
<evidence type="ECO:0000256" key="4">
    <source>
        <dbReference type="ARBA" id="ARBA00012541"/>
    </source>
</evidence>
<dbReference type="EC" id="2.4.1.18" evidence="4"/>
<dbReference type="GO" id="GO:0005737">
    <property type="term" value="C:cytoplasm"/>
    <property type="evidence" value="ECO:0007669"/>
    <property type="project" value="TreeGrafter"/>
</dbReference>
<protein>
    <recommendedName>
        <fullName evidence="4">1,4-alpha-glucan branching enzyme</fullName>
        <ecNumber evidence="4">2.4.1.18</ecNumber>
    </recommendedName>
</protein>
<proteinExistence type="inferred from homology"/>
<dbReference type="InterPro" id="IPR037439">
    <property type="entry name" value="Branching_enzy"/>
</dbReference>
<dbReference type="InterPro" id="IPR014756">
    <property type="entry name" value="Ig_E-set"/>
</dbReference>
<accession>A0A2T2YG97</accession>
<dbReference type="SUPFAM" id="SSF81296">
    <property type="entry name" value="E set domains"/>
    <property type="match status" value="1"/>
</dbReference>
<dbReference type="CDD" id="cd11321">
    <property type="entry name" value="AmyAc_bac_euk_BE"/>
    <property type="match status" value="1"/>
</dbReference>
<dbReference type="CDD" id="cd02854">
    <property type="entry name" value="E_set_GBE_euk_N"/>
    <property type="match status" value="1"/>
</dbReference>
<dbReference type="Gene3D" id="3.20.20.80">
    <property type="entry name" value="Glycosidases"/>
    <property type="match status" value="1"/>
</dbReference>
<dbReference type="PANTHER" id="PTHR43651">
    <property type="entry name" value="1,4-ALPHA-GLUCAN-BRANCHING ENZYME"/>
    <property type="match status" value="1"/>
</dbReference>
<dbReference type="InterPro" id="IPR017853">
    <property type="entry name" value="GH"/>
</dbReference>
<name>A0A2T2YG97_9BACT</name>
<dbReference type="GO" id="GO:0005978">
    <property type="term" value="P:glycogen biosynthetic process"/>
    <property type="evidence" value="ECO:0007669"/>
    <property type="project" value="InterPro"/>
</dbReference>
<dbReference type="InterPro" id="IPR004193">
    <property type="entry name" value="Glyco_hydro_13_N"/>
</dbReference>
<comment type="similarity">
    <text evidence="3">Belongs to the glycosyl hydrolase 13 family. GlgB subfamily.</text>
</comment>
<dbReference type="Gene3D" id="2.60.40.1180">
    <property type="entry name" value="Golgi alpha-mannosidase II"/>
    <property type="match status" value="1"/>
</dbReference>
<dbReference type="SUPFAM" id="SSF51445">
    <property type="entry name" value="(Trans)glycosidases"/>
    <property type="match status" value="1"/>
</dbReference>
<comment type="catalytic activity">
    <reaction evidence="1">
        <text>Transfers a segment of a (1-&gt;4)-alpha-D-glucan chain to a primary hydroxy group in a similar glucan chain.</text>
        <dbReference type="EC" id="2.4.1.18"/>
    </reaction>
</comment>
<evidence type="ECO:0000256" key="7">
    <source>
        <dbReference type="ARBA" id="ARBA00023277"/>
    </source>
</evidence>
<dbReference type="InterPro" id="IPR013780">
    <property type="entry name" value="Glyco_hydro_b"/>
</dbReference>
<comment type="function">
    <text evidence="2">Catalyzes the formation of the alpha-1,6-glucosidic linkages in glycogen by scission of a 1,4-alpha-linked oligosaccharide from growing alpha-1,4-glucan chains and the subsequent attachment of the oligosaccharide to the alpha-1,6 position.</text>
</comment>
<dbReference type="InterPro" id="IPR006047">
    <property type="entry name" value="GH13_cat_dom"/>
</dbReference>
<dbReference type="RefSeq" id="WP_106930204.1">
    <property type="nucleotide sequence ID" value="NZ_PYFT01000001.1"/>
</dbReference>
<feature type="active site" description="Nucleophile" evidence="8">
    <location>
        <position position="337"/>
    </location>
</feature>
<dbReference type="Pfam" id="PF02806">
    <property type="entry name" value="Alpha-amylase_C"/>
    <property type="match status" value="1"/>
</dbReference>
<keyword evidence="11" id="KW-1185">Reference proteome</keyword>
<evidence type="ECO:0000313" key="11">
    <source>
        <dbReference type="Proteomes" id="UP000240357"/>
    </source>
</evidence>
<dbReference type="SUPFAM" id="SSF51011">
    <property type="entry name" value="Glycosyl hydrolase domain"/>
    <property type="match status" value="1"/>
</dbReference>
<evidence type="ECO:0000256" key="8">
    <source>
        <dbReference type="PIRSR" id="PIRSR000463-1"/>
    </source>
</evidence>
<evidence type="ECO:0000256" key="1">
    <source>
        <dbReference type="ARBA" id="ARBA00000826"/>
    </source>
</evidence>
<dbReference type="Proteomes" id="UP000240357">
    <property type="component" value="Unassembled WGS sequence"/>
</dbReference>
<dbReference type="OrthoDB" id="9761875at2"/>
<dbReference type="InterPro" id="IPR013783">
    <property type="entry name" value="Ig-like_fold"/>
</dbReference>
<dbReference type="Pfam" id="PF00128">
    <property type="entry name" value="Alpha-amylase"/>
    <property type="match status" value="1"/>
</dbReference>
<dbReference type="InterPro" id="IPR006048">
    <property type="entry name" value="A-amylase/branching_C"/>
</dbReference>
<dbReference type="PIRSF" id="PIRSF000463">
    <property type="entry name" value="GlgB"/>
    <property type="match status" value="1"/>
</dbReference>
<dbReference type="AlphaFoldDB" id="A0A2T2YG97"/>
<dbReference type="Pfam" id="PF02922">
    <property type="entry name" value="CBM_48"/>
    <property type="match status" value="1"/>
</dbReference>
<evidence type="ECO:0000256" key="6">
    <source>
        <dbReference type="ARBA" id="ARBA00022679"/>
    </source>
</evidence>
<evidence type="ECO:0000256" key="2">
    <source>
        <dbReference type="ARBA" id="ARBA00002953"/>
    </source>
</evidence>
<keyword evidence="6" id="KW-0808">Transferase</keyword>
<organism evidence="10 11">
    <name type="scientific">Adhaeribacter arboris</name>
    <dbReference type="NCBI Taxonomy" id="2072846"/>
    <lineage>
        <taxon>Bacteria</taxon>
        <taxon>Pseudomonadati</taxon>
        <taxon>Bacteroidota</taxon>
        <taxon>Cytophagia</taxon>
        <taxon>Cytophagales</taxon>
        <taxon>Hymenobacteraceae</taxon>
        <taxon>Adhaeribacter</taxon>
    </lineage>
</organism>
<sequence length="676" mass="78410">MEEIDNTPQLIKDDGWLSPYEPEILARQNRYAQTLEEIQKKYGSLPDFANQHHYLGINYDPKNEGWWYREWAPAAFQLYLIGDFNDWNRTSHPLHKNEQGIWEIFLPDKEYTNRFGHETKVKVHVIAANGNLDRIPPYIRRAVQDPVSYDFAGQVWLPNEPFIWTDEAFAITNIKEPVIYECHTGMAQEKEGVGTYREFADQILPRIHRDGYNSLQLMAVMEHPYYGSFGYHVSNFFCPSSRFGTPEDLKYLVNEAHNLGIAVIMDIVHSHAVKNIAEGLAFFDGSGDQYFYPGPQGFHPAWDSRIFNYEKPEVQQFLLSNVKYWLEEFHFDGFRFDGVTSMLYLHHGEGVAFDHYNKYFREGVDNAAILYLQLATSLAQEVKPGAICIAEDMSGMPGLCRTIPDGGIGFDYRLAMGIPDYWIKLLKHTRDEDWNIYEMWGVLTNRRYQEKTIAYAESHDQALVGDKTLAFWLMDKEMYFHMSADDPNLIIDRGIALHKLIRLVTISLGGEGYLNFIGNEFGHPEWVDFPREGNNWSHKHARRQWSLIDNPNLKYKFMGNFDQAMIKTILKYHILVAPQGKQLNMDSANNIIVFERANLIFVFNLSPQNSVFGYTFTVPQAGTYQLILNSDDSEFGGFNRIDPSVEYFTYEEEKTAKLRIYTPNRTALVFKLKDTI</sequence>
<feature type="domain" description="Glycosyl hydrolase family 13 catalytic" evidence="9">
    <location>
        <begin position="202"/>
        <end position="562"/>
    </location>
</feature>
<dbReference type="FunFam" id="3.20.20.80:FF:000001">
    <property type="entry name" value="1,4-alpha-glucan branching enzyme"/>
    <property type="match status" value="1"/>
</dbReference>
<evidence type="ECO:0000313" key="10">
    <source>
        <dbReference type="EMBL" id="PSR54488.1"/>
    </source>
</evidence>
<keyword evidence="5" id="KW-0328">Glycosyltransferase</keyword>
<dbReference type="GO" id="GO:0004553">
    <property type="term" value="F:hydrolase activity, hydrolyzing O-glycosyl compounds"/>
    <property type="evidence" value="ECO:0007669"/>
    <property type="project" value="InterPro"/>
</dbReference>
<dbReference type="GO" id="GO:0043169">
    <property type="term" value="F:cation binding"/>
    <property type="evidence" value="ECO:0007669"/>
    <property type="project" value="InterPro"/>
</dbReference>
<comment type="caution">
    <text evidence="10">The sequence shown here is derived from an EMBL/GenBank/DDBJ whole genome shotgun (WGS) entry which is preliminary data.</text>
</comment>
<dbReference type="Gene3D" id="2.60.40.10">
    <property type="entry name" value="Immunoglobulins"/>
    <property type="match status" value="1"/>
</dbReference>
<gene>
    <name evidence="10" type="ORF">AHMF7605_13695</name>
</gene>
<feature type="active site" description="Proton donor" evidence="8">
    <location>
        <position position="391"/>
    </location>
</feature>
<evidence type="ECO:0000256" key="3">
    <source>
        <dbReference type="ARBA" id="ARBA00009000"/>
    </source>
</evidence>
<dbReference type="PANTHER" id="PTHR43651:SF3">
    <property type="entry name" value="1,4-ALPHA-GLUCAN-BRANCHING ENZYME"/>
    <property type="match status" value="1"/>
</dbReference>
<dbReference type="GO" id="GO:0003844">
    <property type="term" value="F:1,4-alpha-glucan branching enzyme activity"/>
    <property type="evidence" value="ECO:0007669"/>
    <property type="project" value="UniProtKB-EC"/>
</dbReference>
<keyword evidence="7" id="KW-0119">Carbohydrate metabolism</keyword>
<dbReference type="EMBL" id="PYFT01000001">
    <property type="protein sequence ID" value="PSR54488.1"/>
    <property type="molecule type" value="Genomic_DNA"/>
</dbReference>
<evidence type="ECO:0000256" key="5">
    <source>
        <dbReference type="ARBA" id="ARBA00022676"/>
    </source>
</evidence>